<name>A0ACB6R0Z6_9PLEO</name>
<evidence type="ECO:0000313" key="2">
    <source>
        <dbReference type="Proteomes" id="UP000799755"/>
    </source>
</evidence>
<proteinExistence type="predicted"/>
<accession>A0ACB6R0Z6</accession>
<sequence>MSPTSEYPKHPYNLQHTVSMLNLHEEPTWHFNRGPPSPTASSVSSTTSRSTTPTISNNNPWSTVMASPSSNSTNSTHSSPRDSPNRTPQYTSRSATPVAPQPLRPIPQSTGFVPINPPPLSSGDAFRGSEYPGSPVPNFPGSPNPYRQQPITLPPLANGFVTPAVLSQCQSGFFYELSRRQGWAAQSARNAFLWSLSNPRTSLLLLLCDDVASWPKAMFWDLKDENLPFSEPDLQKIVANPRKVVDMQWRVTAKELPLNGFHVEFTARETVPLQQLSLIRTSSPDRSTDRVRLLGDGDERILIRKRFVLTRATQKATLLKQIHDFKQLDHKNIAKILCSYSQLSHVGIVTAPAHYTLDDYLCLPGDANHSRMLLDWMNDLAQALEFLHSQSICHRSIRPRKILVEGSRIYLAPFGIGQSSENFSPTTIKAQRPDQLNAYFQDQSYIFAAPELIVPRGKKPGKPADVFALGCVFLCMMTVVQNLSLSAFTQYRAGSSHDASFHANPERVVSWRARLSAAANSVRNGVSSGGRKERQLKSEAFLLSAIEKMIPADPNERFKMRRLATYLAKWGDGKTSGNRRRSLDGGGYSGQVAATLGVTANGVNISKGVQGGNGIPNGVQQKPELNIFGEYFQQQQRAYEQPHPTWGRN</sequence>
<gene>
    <name evidence="1" type="ORF">BDR25DRAFT_220145</name>
</gene>
<keyword evidence="2" id="KW-1185">Reference proteome</keyword>
<comment type="caution">
    <text evidence="1">The sequence shown here is derived from an EMBL/GenBank/DDBJ whole genome shotgun (WGS) entry which is preliminary data.</text>
</comment>
<dbReference type="Proteomes" id="UP000799755">
    <property type="component" value="Unassembled WGS sequence"/>
</dbReference>
<reference evidence="1" key="1">
    <citation type="journal article" date="2020" name="Stud. Mycol.">
        <title>101 Dothideomycetes genomes: a test case for predicting lifestyles and emergence of pathogens.</title>
        <authorList>
            <person name="Haridas S."/>
            <person name="Albert R."/>
            <person name="Binder M."/>
            <person name="Bloem J."/>
            <person name="Labutti K."/>
            <person name="Salamov A."/>
            <person name="Andreopoulos B."/>
            <person name="Baker S."/>
            <person name="Barry K."/>
            <person name="Bills G."/>
            <person name="Bluhm B."/>
            <person name="Cannon C."/>
            <person name="Castanera R."/>
            <person name="Culley D."/>
            <person name="Daum C."/>
            <person name="Ezra D."/>
            <person name="Gonzalez J."/>
            <person name="Henrissat B."/>
            <person name="Kuo A."/>
            <person name="Liang C."/>
            <person name="Lipzen A."/>
            <person name="Lutzoni F."/>
            <person name="Magnuson J."/>
            <person name="Mondo S."/>
            <person name="Nolan M."/>
            <person name="Ohm R."/>
            <person name="Pangilinan J."/>
            <person name="Park H.-J."/>
            <person name="Ramirez L."/>
            <person name="Alfaro M."/>
            <person name="Sun H."/>
            <person name="Tritt A."/>
            <person name="Yoshinaga Y."/>
            <person name="Zwiers L.-H."/>
            <person name="Turgeon B."/>
            <person name="Goodwin S."/>
            <person name="Spatafora J."/>
            <person name="Crous P."/>
            <person name="Grigoriev I."/>
        </authorList>
    </citation>
    <scope>NUCLEOTIDE SEQUENCE</scope>
    <source>
        <strain evidence="1">ATCC 200398</strain>
    </source>
</reference>
<protein>
    <submittedName>
        <fullName evidence="1">Kinase-like protein</fullName>
    </submittedName>
</protein>
<dbReference type="EMBL" id="MU003501">
    <property type="protein sequence ID" value="KAF2472999.1"/>
    <property type="molecule type" value="Genomic_DNA"/>
</dbReference>
<organism evidence="1 2">
    <name type="scientific">Lindgomyces ingoldianus</name>
    <dbReference type="NCBI Taxonomy" id="673940"/>
    <lineage>
        <taxon>Eukaryota</taxon>
        <taxon>Fungi</taxon>
        <taxon>Dikarya</taxon>
        <taxon>Ascomycota</taxon>
        <taxon>Pezizomycotina</taxon>
        <taxon>Dothideomycetes</taxon>
        <taxon>Pleosporomycetidae</taxon>
        <taxon>Pleosporales</taxon>
        <taxon>Lindgomycetaceae</taxon>
        <taxon>Lindgomyces</taxon>
    </lineage>
</organism>
<evidence type="ECO:0000313" key="1">
    <source>
        <dbReference type="EMBL" id="KAF2472999.1"/>
    </source>
</evidence>